<dbReference type="PANTHER" id="PTHR22910:SF6">
    <property type="entry name" value="PROTEIN MGARP"/>
    <property type="match status" value="1"/>
</dbReference>
<keyword evidence="4" id="KW-1185">Reference proteome</keyword>
<dbReference type="Proteomes" id="UP000664521">
    <property type="component" value="Unassembled WGS sequence"/>
</dbReference>
<protein>
    <recommendedName>
        <fullName evidence="2">PWWP domain-containing protein</fullName>
    </recommendedName>
</protein>
<feature type="region of interest" description="Disordered" evidence="1">
    <location>
        <begin position="1"/>
        <end position="98"/>
    </location>
</feature>
<feature type="compositionally biased region" description="Basic and acidic residues" evidence="1">
    <location>
        <begin position="147"/>
        <end position="157"/>
    </location>
</feature>
<feature type="compositionally biased region" description="Basic residues" evidence="1">
    <location>
        <begin position="85"/>
        <end position="95"/>
    </location>
</feature>
<name>A0A8H3IBL6_9LECA</name>
<reference evidence="3" key="1">
    <citation type="submission" date="2021-03" db="EMBL/GenBank/DDBJ databases">
        <authorList>
            <person name="Tagirdzhanova G."/>
        </authorList>
    </citation>
    <scope>NUCLEOTIDE SEQUENCE</scope>
</reference>
<organism evidence="3 4">
    <name type="scientific">Heterodermia speciosa</name>
    <dbReference type="NCBI Taxonomy" id="116794"/>
    <lineage>
        <taxon>Eukaryota</taxon>
        <taxon>Fungi</taxon>
        <taxon>Dikarya</taxon>
        <taxon>Ascomycota</taxon>
        <taxon>Pezizomycotina</taxon>
        <taxon>Lecanoromycetes</taxon>
        <taxon>OSLEUM clade</taxon>
        <taxon>Lecanoromycetidae</taxon>
        <taxon>Caliciales</taxon>
        <taxon>Physciaceae</taxon>
        <taxon>Heterodermia</taxon>
    </lineage>
</organism>
<dbReference type="SUPFAM" id="SSF63748">
    <property type="entry name" value="Tudor/PWWP/MBT"/>
    <property type="match status" value="1"/>
</dbReference>
<proteinExistence type="predicted"/>
<comment type="caution">
    <text evidence="3">The sequence shown here is derived from an EMBL/GenBank/DDBJ whole genome shotgun (WGS) entry which is preliminary data.</text>
</comment>
<feature type="compositionally biased region" description="Basic and acidic residues" evidence="1">
    <location>
        <begin position="518"/>
        <end position="532"/>
    </location>
</feature>
<dbReference type="OrthoDB" id="62853at2759"/>
<dbReference type="PROSITE" id="PS50812">
    <property type="entry name" value="PWWP"/>
    <property type="match status" value="1"/>
</dbReference>
<feature type="compositionally biased region" description="Basic residues" evidence="1">
    <location>
        <begin position="318"/>
        <end position="332"/>
    </location>
</feature>
<dbReference type="PANTHER" id="PTHR22910">
    <property type="entry name" value="PROTEIN MGARP"/>
    <property type="match status" value="1"/>
</dbReference>
<dbReference type="AlphaFoldDB" id="A0A8H3IBL6"/>
<feature type="region of interest" description="Disordered" evidence="1">
    <location>
        <begin position="234"/>
        <end position="362"/>
    </location>
</feature>
<dbReference type="Pfam" id="PF00855">
    <property type="entry name" value="PWWP"/>
    <property type="match status" value="1"/>
</dbReference>
<evidence type="ECO:0000313" key="4">
    <source>
        <dbReference type="Proteomes" id="UP000664521"/>
    </source>
</evidence>
<feature type="domain" description="PWWP" evidence="2">
    <location>
        <begin position="105"/>
        <end position="189"/>
    </location>
</feature>
<dbReference type="SMART" id="SM00293">
    <property type="entry name" value="PWWP"/>
    <property type="match status" value="1"/>
</dbReference>
<feature type="region of interest" description="Disordered" evidence="1">
    <location>
        <begin position="452"/>
        <end position="553"/>
    </location>
</feature>
<dbReference type="EMBL" id="CAJPDS010000029">
    <property type="protein sequence ID" value="CAF9922087.1"/>
    <property type="molecule type" value="Genomic_DNA"/>
</dbReference>
<sequence>MASSPPAAAEKADSAHEATQVNGDAKPNGNEKASAAATVEPDTEMKDADEGSGHAVAPTNGTPASSKKVTNGSSKKKSSGVPEHKTKKLNKKRSKAQLTHLDAEAGEYYFARMKGHPPWPAVICDEEMLPQSLLSSRPVTTKQPDGTYKKHEYADGGKRAHERTFPVMFLHTNEFAWVPNTELTPLEPEQCKDADSKGKKQDLVAAYAIAAENHGLDYYKGLLNDHQAALEADKEAKAERDAKKAKKSRKSVDASALTEDADEMDLDEEVAAEKPKTKKRKKEADSDEAEEKPAKTPKTGPKLKLSTPKNPVTESSKKASKTKGSTAKKGKKAVVAEDDDDTTNPQVEEEPKLTPAQQKEKNQKMVLYWRHKLQRGFLSRDTVPKKEEMKDMSDFLGDLESYQHLDGAIIRSTKIHKVLKAMLKLDTIPLDEEYEFTDRCKKLLAKWTTILESDPSGGVDKDDRVEPATTADTANGESNSTDGQAQKAENGEAAAPEEENEEALKNKIGTTTEGENQDFGRKDKTAEEKKTDGPAVDSAPAEEYEPPADDTAA</sequence>
<evidence type="ECO:0000313" key="3">
    <source>
        <dbReference type="EMBL" id="CAF9922087.1"/>
    </source>
</evidence>
<feature type="compositionally biased region" description="Polar residues" evidence="1">
    <location>
        <begin position="470"/>
        <end position="484"/>
    </location>
</feature>
<feature type="compositionally biased region" description="Polar residues" evidence="1">
    <location>
        <begin position="59"/>
        <end position="73"/>
    </location>
</feature>
<accession>A0A8H3IBL6</accession>
<gene>
    <name evidence="3" type="ORF">HETSPECPRED_004716</name>
</gene>
<feature type="compositionally biased region" description="Acidic residues" evidence="1">
    <location>
        <begin position="259"/>
        <end position="270"/>
    </location>
</feature>
<dbReference type="GO" id="GO:0005739">
    <property type="term" value="C:mitochondrion"/>
    <property type="evidence" value="ECO:0007669"/>
    <property type="project" value="InterPro"/>
</dbReference>
<dbReference type="InterPro" id="IPR000313">
    <property type="entry name" value="PWWP_dom"/>
</dbReference>
<dbReference type="Gene3D" id="2.30.30.140">
    <property type="match status" value="1"/>
</dbReference>
<evidence type="ECO:0000256" key="1">
    <source>
        <dbReference type="SAM" id="MobiDB-lite"/>
    </source>
</evidence>
<dbReference type="InterPro" id="IPR026093">
    <property type="entry name" value="MGARP"/>
</dbReference>
<evidence type="ECO:0000259" key="2">
    <source>
        <dbReference type="PROSITE" id="PS50812"/>
    </source>
</evidence>
<feature type="compositionally biased region" description="Acidic residues" evidence="1">
    <location>
        <begin position="540"/>
        <end position="553"/>
    </location>
</feature>
<feature type="region of interest" description="Disordered" evidence="1">
    <location>
        <begin position="137"/>
        <end position="157"/>
    </location>
</feature>
<feature type="compositionally biased region" description="Basic and acidic residues" evidence="1">
    <location>
        <begin position="43"/>
        <end position="52"/>
    </location>
</feature>